<evidence type="ECO:0000256" key="1">
    <source>
        <dbReference type="SAM" id="MobiDB-lite"/>
    </source>
</evidence>
<feature type="region of interest" description="Disordered" evidence="1">
    <location>
        <begin position="48"/>
        <end position="144"/>
    </location>
</feature>
<dbReference type="OrthoDB" id="10639962at2759"/>
<feature type="compositionally biased region" description="Acidic residues" evidence="1">
    <location>
        <begin position="119"/>
        <end position="133"/>
    </location>
</feature>
<accession>A0A8H6Y3Q9</accession>
<proteinExistence type="predicted"/>
<feature type="compositionally biased region" description="Polar residues" evidence="1">
    <location>
        <begin position="135"/>
        <end position="144"/>
    </location>
</feature>
<gene>
    <name evidence="2" type="ORF">MVEN_01044100</name>
</gene>
<feature type="compositionally biased region" description="Polar residues" evidence="1">
    <location>
        <begin position="66"/>
        <end position="79"/>
    </location>
</feature>
<dbReference type="EMBL" id="JACAZI010000008">
    <property type="protein sequence ID" value="KAF7353598.1"/>
    <property type="molecule type" value="Genomic_DNA"/>
</dbReference>
<dbReference type="Proteomes" id="UP000620124">
    <property type="component" value="Unassembled WGS sequence"/>
</dbReference>
<comment type="caution">
    <text evidence="2">The sequence shown here is derived from an EMBL/GenBank/DDBJ whole genome shotgun (WGS) entry which is preliminary data.</text>
</comment>
<protein>
    <submittedName>
        <fullName evidence="2">Uncharacterized protein</fullName>
    </submittedName>
</protein>
<evidence type="ECO:0000313" key="3">
    <source>
        <dbReference type="Proteomes" id="UP000620124"/>
    </source>
</evidence>
<reference evidence="2" key="1">
    <citation type="submission" date="2020-05" db="EMBL/GenBank/DDBJ databases">
        <title>Mycena genomes resolve the evolution of fungal bioluminescence.</title>
        <authorList>
            <person name="Tsai I.J."/>
        </authorList>
    </citation>
    <scope>NUCLEOTIDE SEQUENCE</scope>
    <source>
        <strain evidence="2">CCC161011</strain>
    </source>
</reference>
<name>A0A8H6Y3Q9_9AGAR</name>
<organism evidence="2 3">
    <name type="scientific">Mycena venus</name>
    <dbReference type="NCBI Taxonomy" id="2733690"/>
    <lineage>
        <taxon>Eukaryota</taxon>
        <taxon>Fungi</taxon>
        <taxon>Dikarya</taxon>
        <taxon>Basidiomycota</taxon>
        <taxon>Agaricomycotina</taxon>
        <taxon>Agaricomycetes</taxon>
        <taxon>Agaricomycetidae</taxon>
        <taxon>Agaricales</taxon>
        <taxon>Marasmiineae</taxon>
        <taxon>Mycenaceae</taxon>
        <taxon>Mycena</taxon>
    </lineage>
</organism>
<dbReference type="AlphaFoldDB" id="A0A8H6Y3Q9"/>
<keyword evidence="3" id="KW-1185">Reference proteome</keyword>
<evidence type="ECO:0000313" key="2">
    <source>
        <dbReference type="EMBL" id="KAF7353598.1"/>
    </source>
</evidence>
<sequence>MTGDSEPAQVKCPVGRPPKLVPAKKLNIRVGNITARGTPAVIHSQQLPSASGAGYSDSLHPIFNPQLPSTTCLSPTVTPSHEPPAANTTVDNSLLIVEEGQDDDVGDEGDKYSGLLDDGLGDEEEESDDEEPTGDVQNSPSLRQ</sequence>